<accession>A0A8X6PEB9</accession>
<dbReference type="AlphaFoldDB" id="A0A8X6PEB9"/>
<comment type="caution">
    <text evidence="1">The sequence shown here is derived from an EMBL/GenBank/DDBJ whole genome shotgun (WGS) entry which is preliminary data.</text>
</comment>
<reference evidence="1" key="1">
    <citation type="submission" date="2020-08" db="EMBL/GenBank/DDBJ databases">
        <title>Multicomponent nature underlies the extraordinary mechanical properties of spider dragline silk.</title>
        <authorList>
            <person name="Kono N."/>
            <person name="Nakamura H."/>
            <person name="Mori M."/>
            <person name="Yoshida Y."/>
            <person name="Ohtoshi R."/>
            <person name="Malay A.D."/>
            <person name="Moran D.A.P."/>
            <person name="Tomita M."/>
            <person name="Numata K."/>
            <person name="Arakawa K."/>
        </authorList>
    </citation>
    <scope>NUCLEOTIDE SEQUENCE</scope>
</reference>
<dbReference type="Gene3D" id="1.10.20.10">
    <property type="entry name" value="Histone, subunit A"/>
    <property type="match status" value="1"/>
</dbReference>
<dbReference type="SUPFAM" id="SSF47113">
    <property type="entry name" value="Histone-fold"/>
    <property type="match status" value="1"/>
</dbReference>
<dbReference type="GO" id="GO:0046982">
    <property type="term" value="F:protein heterodimerization activity"/>
    <property type="evidence" value="ECO:0007669"/>
    <property type="project" value="InterPro"/>
</dbReference>
<evidence type="ECO:0000313" key="1">
    <source>
        <dbReference type="EMBL" id="GFT62909.1"/>
    </source>
</evidence>
<sequence length="104" mass="11440">MNLGVRRAAKKLGAIVHPSLDISKGAMKAIEVLITDLNQRIVTTFLKNCKTGRKKKSGLVKEDAAQKVIEEMLPGFLRKCAIAEAHKYLAKFAAGYCHSSIHTF</sequence>
<dbReference type="InterPro" id="IPR009072">
    <property type="entry name" value="Histone-fold"/>
</dbReference>
<gene>
    <name evidence="1" type="ORF">NPIL_557051</name>
</gene>
<evidence type="ECO:0000313" key="2">
    <source>
        <dbReference type="Proteomes" id="UP000887013"/>
    </source>
</evidence>
<dbReference type="Proteomes" id="UP000887013">
    <property type="component" value="Unassembled WGS sequence"/>
</dbReference>
<proteinExistence type="predicted"/>
<keyword evidence="2" id="KW-1185">Reference proteome</keyword>
<organism evidence="1 2">
    <name type="scientific">Nephila pilipes</name>
    <name type="common">Giant wood spider</name>
    <name type="synonym">Nephila maculata</name>
    <dbReference type="NCBI Taxonomy" id="299642"/>
    <lineage>
        <taxon>Eukaryota</taxon>
        <taxon>Metazoa</taxon>
        <taxon>Ecdysozoa</taxon>
        <taxon>Arthropoda</taxon>
        <taxon>Chelicerata</taxon>
        <taxon>Arachnida</taxon>
        <taxon>Araneae</taxon>
        <taxon>Araneomorphae</taxon>
        <taxon>Entelegynae</taxon>
        <taxon>Araneoidea</taxon>
        <taxon>Nephilidae</taxon>
        <taxon>Nephila</taxon>
    </lineage>
</organism>
<dbReference type="EMBL" id="BMAW01068131">
    <property type="protein sequence ID" value="GFT62909.1"/>
    <property type="molecule type" value="Genomic_DNA"/>
</dbReference>
<name>A0A8X6PEB9_NEPPI</name>
<protein>
    <submittedName>
        <fullName evidence="1">Uncharacterized protein</fullName>
    </submittedName>
</protein>